<proteinExistence type="predicted"/>
<evidence type="ECO:0000313" key="3">
    <source>
        <dbReference type="Proteomes" id="UP001302949"/>
    </source>
</evidence>
<keyword evidence="3" id="KW-1185">Reference proteome</keyword>
<evidence type="ECO:0000313" key="2">
    <source>
        <dbReference type="EMBL" id="MEA5140916.1"/>
    </source>
</evidence>
<gene>
    <name evidence="2" type="ORF">VB248_17325</name>
</gene>
<comment type="caution">
    <text evidence="2">The sequence shown here is derived from an EMBL/GenBank/DDBJ whole genome shotgun (WGS) entry which is preliminary data.</text>
</comment>
<organism evidence="2 3">
    <name type="scientific">Arcicella rigui</name>
    <dbReference type="NCBI Taxonomy" id="797020"/>
    <lineage>
        <taxon>Bacteria</taxon>
        <taxon>Pseudomonadati</taxon>
        <taxon>Bacteroidota</taxon>
        <taxon>Cytophagia</taxon>
        <taxon>Cytophagales</taxon>
        <taxon>Flectobacillaceae</taxon>
        <taxon>Arcicella</taxon>
    </lineage>
</organism>
<name>A0ABU5QDK0_9BACT</name>
<accession>A0ABU5QDK0</accession>
<dbReference type="InterPro" id="IPR010994">
    <property type="entry name" value="RuvA_2-like"/>
</dbReference>
<feature type="transmembrane region" description="Helical" evidence="1">
    <location>
        <begin position="12"/>
        <end position="34"/>
    </location>
</feature>
<evidence type="ECO:0000256" key="1">
    <source>
        <dbReference type="SAM" id="Phobius"/>
    </source>
</evidence>
<protein>
    <submittedName>
        <fullName evidence="2">Helix-hairpin-helix domain-containing protein</fullName>
    </submittedName>
</protein>
<sequence length="708" mass="81987">MLLVIITQGITLFFSAITVFAMYKILLLTLGIIFGTHVNAQNFSAKENNIRQLIQEIIGNPSDGVSEELIESLYQNYLNPLDLNQVSRQELASLYLLSEKQLNAFFTYREKIGTLLSIYELQAIPDFDLPTIHQLIPFVTVKTESFSIKSLQNSLQKANQYFLLRYAQYLETKKGFTQPDSRSKVRYEGSPMKLFARYKITLPKDFSAGFTLEKDEGESQVTDFTSFHFQIQNKGHWKNISLGDYQLQFGQGLVSAAGFYLGKGAETVLTTRRNHLGIRPYSSVMESNFFRGAAATYQIKAFEITAFYSRMNRDANLAIDKNTNENYVTSLQTSGLHRTPSEISDKAALTEENFGGDVTFRNKTFQAGFTVLQTNFSLPLQKADKAYNQFEFSGKENLLMSLHWSYHFQNYNLFSEIARSQSGGIGAVTGILASLNKRTDVSIIARNYEPDFHSFYANSFSESSRNINEKGIYSGLKHAFNKQWLATAYFDYFYFPWYKYLVDKQPTQGFDFLARLTFQPSKKLQTYLQIRQENKEENTKITETYWDNGKEKTREISVVKERTKRALLVNLNYKMSKMWEFQTRASFSTFQFEGQDFTQGFAVAQDVNADLGRWALGSRIAFFKTDDYDNRQYFYEQDVLYAFSFPAYYQHGFRHYFLAKYKFNRNIDAWFRWARTDLLGEESTFGSGLEEILTSHRSEVKVQLRLHF</sequence>
<dbReference type="RefSeq" id="WP_323298073.1">
    <property type="nucleotide sequence ID" value="NZ_JAYFUM010000022.1"/>
</dbReference>
<dbReference type="EMBL" id="JAYFUM010000022">
    <property type="protein sequence ID" value="MEA5140916.1"/>
    <property type="molecule type" value="Genomic_DNA"/>
</dbReference>
<reference evidence="2 3" key="1">
    <citation type="submission" date="2023-12" db="EMBL/GenBank/DDBJ databases">
        <title>Novel species of the genus Arcicella isolated from rivers.</title>
        <authorList>
            <person name="Lu H."/>
        </authorList>
    </citation>
    <scope>NUCLEOTIDE SEQUENCE [LARGE SCALE GENOMIC DNA]</scope>
    <source>
        <strain evidence="2 3">KCTC 23307</strain>
    </source>
</reference>
<dbReference type="SUPFAM" id="SSF47781">
    <property type="entry name" value="RuvA domain 2-like"/>
    <property type="match status" value="1"/>
</dbReference>
<keyword evidence="1" id="KW-1133">Transmembrane helix</keyword>
<dbReference type="Proteomes" id="UP001302949">
    <property type="component" value="Unassembled WGS sequence"/>
</dbReference>
<keyword evidence="1" id="KW-0472">Membrane</keyword>
<keyword evidence="1" id="KW-0812">Transmembrane</keyword>